<accession>A0A090RMM9</accession>
<evidence type="ECO:0000256" key="1">
    <source>
        <dbReference type="SAM" id="SignalP"/>
    </source>
</evidence>
<evidence type="ECO:0000313" key="2">
    <source>
        <dbReference type="EMBL" id="GAL08737.1"/>
    </source>
</evidence>
<dbReference type="EMBL" id="BBMN01000031">
    <property type="protein sequence ID" value="GAL08737.1"/>
    <property type="molecule type" value="Genomic_DNA"/>
</dbReference>
<name>A0A090RMM9_9GAMM</name>
<feature type="chain" id="PRO_5001863814" evidence="1">
    <location>
        <begin position="25"/>
        <end position="122"/>
    </location>
</feature>
<feature type="signal peptide" evidence="1">
    <location>
        <begin position="1"/>
        <end position="24"/>
    </location>
</feature>
<organism evidence="2 3">
    <name type="scientific">Photobacterium aphoticum</name>
    <dbReference type="NCBI Taxonomy" id="754436"/>
    <lineage>
        <taxon>Bacteria</taxon>
        <taxon>Pseudomonadati</taxon>
        <taxon>Pseudomonadota</taxon>
        <taxon>Gammaproteobacteria</taxon>
        <taxon>Vibrionales</taxon>
        <taxon>Vibrionaceae</taxon>
        <taxon>Photobacterium</taxon>
    </lineage>
</organism>
<dbReference type="STRING" id="754436.JCM19237_3426"/>
<evidence type="ECO:0000313" key="3">
    <source>
        <dbReference type="Proteomes" id="UP000029227"/>
    </source>
</evidence>
<sequence>MNTQRQITRIMTLALLIMPTTVMAQRDIQEHRQEARQEARIEHRTEERIDRRRGNTVPNKVVVVHHAMLRTVSYNGIVLLQDTATQRFYRADGDGYRLYTVPYGAHVVELSPANPINITVLN</sequence>
<proteinExistence type="predicted"/>
<dbReference type="Proteomes" id="UP000029227">
    <property type="component" value="Unassembled WGS sequence"/>
</dbReference>
<protein>
    <submittedName>
        <fullName evidence="2">Uncharacterized protein</fullName>
    </submittedName>
</protein>
<keyword evidence="1" id="KW-0732">Signal</keyword>
<comment type="caution">
    <text evidence="2">The sequence shown here is derived from an EMBL/GenBank/DDBJ whole genome shotgun (WGS) entry which is preliminary data.</text>
</comment>
<dbReference type="eggNOG" id="ENOG5032BMU">
    <property type="taxonomic scope" value="Bacteria"/>
</dbReference>
<dbReference type="AlphaFoldDB" id="A0A090RMM9"/>
<reference evidence="2 3" key="1">
    <citation type="journal article" date="2014" name="Genome Announc.">
        <title>Draft Genome Sequences of Two Vibrionaceae Species, Vibrio ponticus C121 and Photobacterium aphoticum C119, Isolated as Coral Reef Microbiota.</title>
        <authorList>
            <person name="Al-saari N."/>
            <person name="Meirelles P.M."/>
            <person name="Mino S."/>
            <person name="Suda W."/>
            <person name="Oshima K."/>
            <person name="Hattori M."/>
            <person name="Ohkuma M."/>
            <person name="Thompson F.L."/>
            <person name="Gomez-Gil B."/>
            <person name="Sawabe T."/>
            <person name="Sawabe T."/>
        </authorList>
    </citation>
    <scope>NUCLEOTIDE SEQUENCE [LARGE SCALE GENOMIC DNA]</scope>
    <source>
        <strain evidence="2 3">JCM 19237</strain>
    </source>
</reference>
<gene>
    <name evidence="2" type="ORF">JCM19237_3426</name>
</gene>